<dbReference type="RefSeq" id="WP_097064978.1">
    <property type="nucleotide sequence ID" value="NZ_OBMI01000003.1"/>
</dbReference>
<evidence type="ECO:0000256" key="2">
    <source>
        <dbReference type="SAM" id="SignalP"/>
    </source>
</evidence>
<protein>
    <recommendedName>
        <fullName evidence="5">EF hand</fullName>
    </recommendedName>
</protein>
<sequence length="160" mass="16168">MLKMVMLVSALAISAPVMAEDTPVQSAPQTTSPAQPTNTDPAAAPTDAGTAATAAQATPTTDTAPAAPAQTGAAVTGASQIAQVVDTEFPTYDKNADSNLDKTEFGAWMVALKSASDPSTKATDPATKTWVNGAFASADTDKSKSVSKTELTTYLSQGQG</sequence>
<feature type="signal peptide" evidence="2">
    <location>
        <begin position="1"/>
        <end position="19"/>
    </location>
</feature>
<dbReference type="InterPro" id="IPR018247">
    <property type="entry name" value="EF_Hand_1_Ca_BS"/>
</dbReference>
<dbReference type="EMBL" id="OBMI01000003">
    <property type="protein sequence ID" value="SOB88192.1"/>
    <property type="molecule type" value="Genomic_DNA"/>
</dbReference>
<dbReference type="Gene3D" id="1.10.238.10">
    <property type="entry name" value="EF-hand"/>
    <property type="match status" value="1"/>
</dbReference>
<feature type="compositionally biased region" description="Low complexity" evidence="1">
    <location>
        <begin position="33"/>
        <end position="77"/>
    </location>
</feature>
<evidence type="ECO:0000256" key="1">
    <source>
        <dbReference type="SAM" id="MobiDB-lite"/>
    </source>
</evidence>
<gene>
    <name evidence="3" type="ORF">SAMN06297144_3337</name>
</gene>
<name>A0A285R736_9SPHN</name>
<feature type="region of interest" description="Disordered" evidence="1">
    <location>
        <begin position="138"/>
        <end position="160"/>
    </location>
</feature>
<feature type="region of interest" description="Disordered" evidence="1">
    <location>
        <begin position="22"/>
        <end position="77"/>
    </location>
</feature>
<evidence type="ECO:0008006" key="5">
    <source>
        <dbReference type="Google" id="ProtNLM"/>
    </source>
</evidence>
<evidence type="ECO:0000313" key="4">
    <source>
        <dbReference type="Proteomes" id="UP000219494"/>
    </source>
</evidence>
<keyword evidence="2" id="KW-0732">Signal</keyword>
<dbReference type="PROSITE" id="PS00018">
    <property type="entry name" value="EF_HAND_1"/>
    <property type="match status" value="1"/>
</dbReference>
<dbReference type="InterPro" id="IPR011992">
    <property type="entry name" value="EF-hand-dom_pair"/>
</dbReference>
<dbReference type="OrthoDB" id="7450668at2"/>
<reference evidence="3 4" key="1">
    <citation type="submission" date="2017-07" db="EMBL/GenBank/DDBJ databases">
        <authorList>
            <person name="Sun Z.S."/>
            <person name="Albrecht U."/>
            <person name="Echele G."/>
            <person name="Lee C.C."/>
        </authorList>
    </citation>
    <scope>NUCLEOTIDE SEQUENCE [LARGE SCALE GENOMIC DNA]</scope>
    <source>
        <strain evidence="3 4">CGMCC 1.12672</strain>
    </source>
</reference>
<feature type="compositionally biased region" description="Polar residues" evidence="1">
    <location>
        <begin position="146"/>
        <end position="160"/>
    </location>
</feature>
<dbReference type="SUPFAM" id="SSF47473">
    <property type="entry name" value="EF-hand"/>
    <property type="match status" value="1"/>
</dbReference>
<feature type="compositionally biased region" description="Polar residues" evidence="1">
    <location>
        <begin position="23"/>
        <end position="32"/>
    </location>
</feature>
<dbReference type="Proteomes" id="UP000219494">
    <property type="component" value="Unassembled WGS sequence"/>
</dbReference>
<organism evidence="3 4">
    <name type="scientific">Sphingomonas guangdongensis</name>
    <dbReference type="NCBI Taxonomy" id="1141890"/>
    <lineage>
        <taxon>Bacteria</taxon>
        <taxon>Pseudomonadati</taxon>
        <taxon>Pseudomonadota</taxon>
        <taxon>Alphaproteobacteria</taxon>
        <taxon>Sphingomonadales</taxon>
        <taxon>Sphingomonadaceae</taxon>
        <taxon>Sphingomonas</taxon>
    </lineage>
</organism>
<feature type="chain" id="PRO_5013080643" description="EF hand" evidence="2">
    <location>
        <begin position="20"/>
        <end position="160"/>
    </location>
</feature>
<keyword evidence="4" id="KW-1185">Reference proteome</keyword>
<evidence type="ECO:0000313" key="3">
    <source>
        <dbReference type="EMBL" id="SOB88192.1"/>
    </source>
</evidence>
<accession>A0A285R736</accession>
<proteinExistence type="predicted"/>
<dbReference type="AlphaFoldDB" id="A0A285R736"/>